<sequence length="169" mass="18655">MRLNLKDIIHVPGAVLPFQFQLDLSGLDFHGTHPVSEPVSVTGWVRNMADALLLEAEIVTTLHLTCDRCNRPFTREMRVPIETLLAGELADETHDDEIVLLDGDEVDLDEVSTTAVVLAMDTKNLCSEACKGICSGCGADLNVEPCRCKPEPDPRFAKLKQLLQTEEDQ</sequence>
<comment type="caution">
    <text evidence="1">The sequence shown here is derived from an EMBL/GenBank/DDBJ whole genome shotgun (WGS) entry which is preliminary data.</text>
</comment>
<evidence type="ECO:0000313" key="1">
    <source>
        <dbReference type="EMBL" id="MPN47853.1"/>
    </source>
</evidence>
<dbReference type="Pfam" id="PF02620">
    <property type="entry name" value="YceD"/>
    <property type="match status" value="1"/>
</dbReference>
<evidence type="ECO:0008006" key="2">
    <source>
        <dbReference type="Google" id="ProtNLM"/>
    </source>
</evidence>
<dbReference type="EMBL" id="VSSQ01109657">
    <property type="protein sequence ID" value="MPN47853.1"/>
    <property type="molecule type" value="Genomic_DNA"/>
</dbReference>
<name>A0A645IKK2_9ZZZZ</name>
<organism evidence="1">
    <name type="scientific">bioreactor metagenome</name>
    <dbReference type="NCBI Taxonomy" id="1076179"/>
    <lineage>
        <taxon>unclassified sequences</taxon>
        <taxon>metagenomes</taxon>
        <taxon>ecological metagenomes</taxon>
    </lineage>
</organism>
<proteinExistence type="predicted"/>
<accession>A0A645IKK2</accession>
<protein>
    <recommendedName>
        <fullName evidence="2">Large ribosomal RNA subunit accumulation protein YceD</fullName>
    </recommendedName>
</protein>
<dbReference type="InterPro" id="IPR003772">
    <property type="entry name" value="YceD"/>
</dbReference>
<gene>
    <name evidence="1" type="ORF">SDC9_195457</name>
</gene>
<dbReference type="AlphaFoldDB" id="A0A645IKK2"/>
<reference evidence="1" key="1">
    <citation type="submission" date="2019-08" db="EMBL/GenBank/DDBJ databases">
        <authorList>
            <person name="Kucharzyk K."/>
            <person name="Murdoch R.W."/>
            <person name="Higgins S."/>
            <person name="Loffler F."/>
        </authorList>
    </citation>
    <scope>NUCLEOTIDE SEQUENCE</scope>
</reference>